<proteinExistence type="predicted"/>
<dbReference type="Proteomes" id="UP000800097">
    <property type="component" value="Unassembled WGS sequence"/>
</dbReference>
<dbReference type="EMBL" id="ML986503">
    <property type="protein sequence ID" value="KAF2274398.1"/>
    <property type="molecule type" value="Genomic_DNA"/>
</dbReference>
<reference evidence="1" key="1">
    <citation type="journal article" date="2020" name="Stud. Mycol.">
        <title>101 Dothideomycetes genomes: a test case for predicting lifestyles and emergence of pathogens.</title>
        <authorList>
            <person name="Haridas S."/>
            <person name="Albert R."/>
            <person name="Binder M."/>
            <person name="Bloem J."/>
            <person name="Labutti K."/>
            <person name="Salamov A."/>
            <person name="Andreopoulos B."/>
            <person name="Baker S."/>
            <person name="Barry K."/>
            <person name="Bills G."/>
            <person name="Bluhm B."/>
            <person name="Cannon C."/>
            <person name="Castanera R."/>
            <person name="Culley D."/>
            <person name="Daum C."/>
            <person name="Ezra D."/>
            <person name="Gonzalez J."/>
            <person name="Henrissat B."/>
            <person name="Kuo A."/>
            <person name="Liang C."/>
            <person name="Lipzen A."/>
            <person name="Lutzoni F."/>
            <person name="Magnuson J."/>
            <person name="Mondo S."/>
            <person name="Nolan M."/>
            <person name="Ohm R."/>
            <person name="Pangilinan J."/>
            <person name="Park H.-J."/>
            <person name="Ramirez L."/>
            <person name="Alfaro M."/>
            <person name="Sun H."/>
            <person name="Tritt A."/>
            <person name="Yoshinaga Y."/>
            <person name="Zwiers L.-H."/>
            <person name="Turgeon B."/>
            <person name="Goodwin S."/>
            <person name="Spatafora J."/>
            <person name="Crous P."/>
            <person name="Grigoriev I."/>
        </authorList>
    </citation>
    <scope>NUCLEOTIDE SEQUENCE</scope>
    <source>
        <strain evidence="1">CBS 379.55</strain>
    </source>
</reference>
<evidence type="ECO:0000313" key="1">
    <source>
        <dbReference type="EMBL" id="KAF2274398.1"/>
    </source>
</evidence>
<gene>
    <name evidence="1" type="ORF">EI97DRAFT_127851</name>
</gene>
<dbReference type="GeneID" id="54546269"/>
<name>A0A6A6JEJ2_WESOR</name>
<protein>
    <submittedName>
        <fullName evidence="1">Uncharacterized protein</fullName>
    </submittedName>
</protein>
<organism evidence="1 2">
    <name type="scientific">Westerdykella ornata</name>
    <dbReference type="NCBI Taxonomy" id="318751"/>
    <lineage>
        <taxon>Eukaryota</taxon>
        <taxon>Fungi</taxon>
        <taxon>Dikarya</taxon>
        <taxon>Ascomycota</taxon>
        <taxon>Pezizomycotina</taxon>
        <taxon>Dothideomycetes</taxon>
        <taxon>Pleosporomycetidae</taxon>
        <taxon>Pleosporales</taxon>
        <taxon>Sporormiaceae</taxon>
        <taxon>Westerdykella</taxon>
    </lineage>
</organism>
<dbReference type="AlphaFoldDB" id="A0A6A6JEJ2"/>
<sequence>MTPRCQHGHAHAMPMGPSTMKKFSASPLMRNFLGVTKTGFEPVAAFLRRQVPTADYAMPSRRSRERLRSFASMSSASCSNAGLPFIAAERVSRGLVCPPHDHQNAVNCKVREGVARRRRGPGSLGPSRPPSCLVVVSWMHTQSFWPHARAVTVCLSSV</sequence>
<dbReference type="RefSeq" id="XP_033651937.1">
    <property type="nucleotide sequence ID" value="XM_033793094.1"/>
</dbReference>
<keyword evidence="2" id="KW-1185">Reference proteome</keyword>
<evidence type="ECO:0000313" key="2">
    <source>
        <dbReference type="Proteomes" id="UP000800097"/>
    </source>
</evidence>
<accession>A0A6A6JEJ2</accession>